<organism evidence="1 2">
    <name type="scientific">Oryza rufipogon</name>
    <name type="common">Brownbeard rice</name>
    <name type="synonym">Asian wild rice</name>
    <dbReference type="NCBI Taxonomy" id="4529"/>
    <lineage>
        <taxon>Eukaryota</taxon>
        <taxon>Viridiplantae</taxon>
        <taxon>Streptophyta</taxon>
        <taxon>Embryophyta</taxon>
        <taxon>Tracheophyta</taxon>
        <taxon>Spermatophyta</taxon>
        <taxon>Magnoliopsida</taxon>
        <taxon>Liliopsida</taxon>
        <taxon>Poales</taxon>
        <taxon>Poaceae</taxon>
        <taxon>BOP clade</taxon>
        <taxon>Oryzoideae</taxon>
        <taxon>Oryzeae</taxon>
        <taxon>Oryzinae</taxon>
        <taxon>Oryza</taxon>
    </lineage>
</organism>
<reference evidence="1" key="2">
    <citation type="submission" date="2015-06" db="UniProtKB">
        <authorList>
            <consortium name="EnsemblPlants"/>
        </authorList>
    </citation>
    <scope>IDENTIFICATION</scope>
</reference>
<dbReference type="EnsemblPlants" id="ORUFI10G19830.1">
    <property type="protein sequence ID" value="ORUFI10G19830.1"/>
    <property type="gene ID" value="ORUFI10G19830"/>
</dbReference>
<sequence>MPATRWRLEPLMPTKIFHPDLAKKLHGVGEKSKWWWWWWWRWRRQAPGIFPLRAPIMAHYH</sequence>
<name>A0A0E0R2J0_ORYRU</name>
<dbReference type="AlphaFoldDB" id="A0A0E0R2J0"/>
<accession>A0A0E0R2J0</accession>
<evidence type="ECO:0000313" key="1">
    <source>
        <dbReference type="EnsemblPlants" id="ORUFI10G19830.1"/>
    </source>
</evidence>
<dbReference type="Proteomes" id="UP000008022">
    <property type="component" value="Unassembled WGS sequence"/>
</dbReference>
<protein>
    <submittedName>
        <fullName evidence="1">Uncharacterized protein</fullName>
    </submittedName>
</protein>
<dbReference type="HOGENOM" id="CLU_2926744_0_0_1"/>
<proteinExistence type="predicted"/>
<evidence type="ECO:0000313" key="2">
    <source>
        <dbReference type="Proteomes" id="UP000008022"/>
    </source>
</evidence>
<dbReference type="Gramene" id="ORUFI10G19830.1">
    <property type="protein sequence ID" value="ORUFI10G19830.1"/>
    <property type="gene ID" value="ORUFI10G19830"/>
</dbReference>
<reference evidence="2" key="1">
    <citation type="submission" date="2013-06" db="EMBL/GenBank/DDBJ databases">
        <authorList>
            <person name="Zhao Q."/>
        </authorList>
    </citation>
    <scope>NUCLEOTIDE SEQUENCE</scope>
    <source>
        <strain evidence="2">cv. W1943</strain>
    </source>
</reference>
<keyword evidence="2" id="KW-1185">Reference proteome</keyword>